<dbReference type="GO" id="GO:0070828">
    <property type="term" value="P:heterochromatin organization"/>
    <property type="evidence" value="ECO:0007669"/>
    <property type="project" value="TreeGrafter"/>
</dbReference>
<feature type="region of interest" description="Disordered" evidence="3">
    <location>
        <begin position="374"/>
        <end position="429"/>
    </location>
</feature>
<evidence type="ECO:0000256" key="1">
    <source>
        <dbReference type="ARBA" id="ARBA00004123"/>
    </source>
</evidence>
<dbReference type="PANTHER" id="PTHR46024">
    <property type="entry name" value="HISTONE-LYSINE N-METHYLTRANSFERASE EGGLESS"/>
    <property type="match status" value="1"/>
</dbReference>
<evidence type="ECO:0000256" key="3">
    <source>
        <dbReference type="SAM" id="MobiDB-lite"/>
    </source>
</evidence>
<dbReference type="PANTHER" id="PTHR46024:SF1">
    <property type="entry name" value="HISTONE-LYSINE N-METHYLTRANSFERASE EGGLESS"/>
    <property type="match status" value="1"/>
</dbReference>
<dbReference type="GO" id="GO:0006265">
    <property type="term" value="P:DNA topological change"/>
    <property type="evidence" value="ECO:0007669"/>
    <property type="project" value="InterPro"/>
</dbReference>
<dbReference type="GO" id="GO:0003918">
    <property type="term" value="F:DNA topoisomerase type II (double strand cut, ATP-hydrolyzing) activity"/>
    <property type="evidence" value="ECO:0007669"/>
    <property type="project" value="InterPro"/>
</dbReference>
<evidence type="ECO:0000259" key="4">
    <source>
        <dbReference type="PROSITE" id="PS50280"/>
    </source>
</evidence>
<dbReference type="GO" id="GO:0005634">
    <property type="term" value="C:nucleus"/>
    <property type="evidence" value="ECO:0007669"/>
    <property type="project" value="UniProtKB-SubCell"/>
</dbReference>
<dbReference type="SUPFAM" id="SSF82199">
    <property type="entry name" value="SET domain"/>
    <property type="match status" value="1"/>
</dbReference>
<feature type="compositionally biased region" description="Basic residues" evidence="3">
    <location>
        <begin position="699"/>
        <end position="710"/>
    </location>
</feature>
<dbReference type="PROSITE" id="PS50280">
    <property type="entry name" value="SET"/>
    <property type="match status" value="1"/>
</dbReference>
<dbReference type="InterPro" id="IPR001214">
    <property type="entry name" value="SET_dom"/>
</dbReference>
<feature type="compositionally biased region" description="Basic residues" evidence="3">
    <location>
        <begin position="42"/>
        <end position="60"/>
    </location>
</feature>
<feature type="domain" description="SET" evidence="4">
    <location>
        <begin position="662"/>
        <end position="819"/>
    </location>
</feature>
<accession>A0A183TJS3</accession>
<dbReference type="Gene3D" id="2.170.270.10">
    <property type="entry name" value="SET domain"/>
    <property type="match status" value="1"/>
</dbReference>
<feature type="compositionally biased region" description="Low complexity" evidence="3">
    <location>
        <begin position="31"/>
        <end position="41"/>
    </location>
</feature>
<dbReference type="GO" id="GO:0010629">
    <property type="term" value="P:negative regulation of gene expression"/>
    <property type="evidence" value="ECO:0007669"/>
    <property type="project" value="TreeGrafter"/>
</dbReference>
<evidence type="ECO:0000256" key="2">
    <source>
        <dbReference type="ARBA" id="ARBA00023242"/>
    </source>
</evidence>
<dbReference type="WBParaSite" id="SSLN_0001735801-mRNA-1">
    <property type="protein sequence ID" value="SSLN_0001735801-mRNA-1"/>
    <property type="gene ID" value="SSLN_0001735801"/>
</dbReference>
<dbReference type="SMART" id="SM00317">
    <property type="entry name" value="SET"/>
    <property type="match status" value="1"/>
</dbReference>
<dbReference type="AlphaFoldDB" id="A0A183TJS3"/>
<feature type="compositionally biased region" description="Low complexity" evidence="3">
    <location>
        <begin position="61"/>
        <end position="75"/>
    </location>
</feature>
<dbReference type="InterPro" id="IPR051516">
    <property type="entry name" value="SETDB_methyltransferase"/>
</dbReference>
<proteinExistence type="predicted"/>
<dbReference type="Pfam" id="PF00856">
    <property type="entry name" value="SET"/>
    <property type="match status" value="1"/>
</dbReference>
<dbReference type="PROSITE" id="PS00177">
    <property type="entry name" value="TOPOISOMERASE_II"/>
    <property type="match status" value="1"/>
</dbReference>
<dbReference type="GO" id="GO:0003677">
    <property type="term" value="F:DNA binding"/>
    <property type="evidence" value="ECO:0007669"/>
    <property type="project" value="InterPro"/>
</dbReference>
<feature type="region of interest" description="Disordered" evidence="3">
    <location>
        <begin position="493"/>
        <end position="552"/>
    </location>
</feature>
<feature type="region of interest" description="Disordered" evidence="3">
    <location>
        <begin position="149"/>
        <end position="168"/>
    </location>
</feature>
<dbReference type="GO" id="GO:0046974">
    <property type="term" value="F:histone H3K9 methyltransferase activity"/>
    <property type="evidence" value="ECO:0007669"/>
    <property type="project" value="TreeGrafter"/>
</dbReference>
<dbReference type="InterPro" id="IPR018522">
    <property type="entry name" value="TopoIIA_CS"/>
</dbReference>
<feature type="compositionally biased region" description="Low complexity" evidence="3">
    <location>
        <begin position="711"/>
        <end position="728"/>
    </location>
</feature>
<organism evidence="5">
    <name type="scientific">Schistocephalus solidus</name>
    <name type="common">Tapeworm</name>
    <dbReference type="NCBI Taxonomy" id="70667"/>
    <lineage>
        <taxon>Eukaryota</taxon>
        <taxon>Metazoa</taxon>
        <taxon>Spiralia</taxon>
        <taxon>Lophotrochozoa</taxon>
        <taxon>Platyhelminthes</taxon>
        <taxon>Cestoda</taxon>
        <taxon>Eucestoda</taxon>
        <taxon>Diphyllobothriidea</taxon>
        <taxon>Diphyllobothriidae</taxon>
        <taxon>Schistocephalus</taxon>
    </lineage>
</organism>
<feature type="compositionally biased region" description="Basic and acidic residues" evidence="3">
    <location>
        <begin position="149"/>
        <end position="162"/>
    </location>
</feature>
<feature type="compositionally biased region" description="Basic and acidic residues" evidence="3">
    <location>
        <begin position="1"/>
        <end position="14"/>
    </location>
</feature>
<feature type="compositionally biased region" description="Polar residues" evidence="3">
    <location>
        <begin position="416"/>
        <end position="427"/>
    </location>
</feature>
<dbReference type="InterPro" id="IPR046341">
    <property type="entry name" value="SET_dom_sf"/>
</dbReference>
<protein>
    <submittedName>
        <fullName evidence="5">SET domain-containing protein</fullName>
    </submittedName>
</protein>
<reference evidence="5" key="1">
    <citation type="submission" date="2016-06" db="UniProtKB">
        <authorList>
            <consortium name="WormBaseParasite"/>
        </authorList>
    </citation>
    <scope>IDENTIFICATION</scope>
</reference>
<evidence type="ECO:0000313" key="5">
    <source>
        <dbReference type="WBParaSite" id="SSLN_0001735801-mRNA-1"/>
    </source>
</evidence>
<dbReference type="GO" id="GO:0005524">
    <property type="term" value="F:ATP binding"/>
    <property type="evidence" value="ECO:0007669"/>
    <property type="project" value="InterPro"/>
</dbReference>
<name>A0A183TJS3_SCHSO</name>
<feature type="region of interest" description="Disordered" evidence="3">
    <location>
        <begin position="663"/>
        <end position="737"/>
    </location>
</feature>
<comment type="subcellular location">
    <subcellularLocation>
        <location evidence="1">Nucleus</location>
    </subcellularLocation>
</comment>
<sequence length="844" mass="92143">LDYIETIEKPKEDYEPYAIEPPDSFDEYECASPASLPISSHSSRRNGGRRRRRGRPRRKSSSSPSSVSSSSRSSSFSIASSCVSCASSSCPSIATPALGNGSEVIELDPIPLSSPGVDLDAIMVAEPPPGGKPPASLPDVSKRVKKADLLKPPQERETDTATKEVAPQTAAQEVQLQNPNLVQMTVSLKIAQANDSTTSVGEADPQTPDQETLFPKPNPVKMTDSLKHSQQNGLVTPVDESYLQETPLQSPHLVQMTDFLKLSRDNDISTSIEEILPPNATQEATSLDPSLLQEANSLMNASQENYHVTPIEETLPSDAAQETSSSNSVQGSDPAILDQQPDAEIFVTEGDSAKSLVQKTNDAAAFPLLASETATSASNTSSERPDSPVSESRASTAEEEIAPAAAPPSPPEMTRMETSPPGNNSPSLGRLLENQLAELEPTISGLLANSRLLVPAFSTTAPGLSDCTGISNLREVLAEAAFNRLPFVRLSPLQDPMPVRGDSHIQPVRRRSLRSSNADPKPPSVRPLPVVQPSAPLKTRDTRLSPSTSRKLASVDHTQPRILLRINLRKTASAVLGRSSSTSSLASLSTKSVDHERRYVVILSSLFIFFPVKRPDCFSFGTVYDSFVITPPVGTTPQMLVSAYPSRLCMVLDISFSYRSSLSSESRREPSKSRGGSRRSTSSRRANEQPSRGRQGHQDHHHQHHQHHHQQQQSQSRSRNYIASASSSPAPPPTWANRRAYPIARKDWLLARSYFGDESPYVMDAKKMGNLGRYFNHSCNPNVFVQNVFIDTHDPRFPEVAFFAKRNIAAGEEMTWDYGYVVDAVPFKVLYCYCGEPSCRIRLL</sequence>
<feature type="region of interest" description="Disordered" evidence="3">
    <location>
        <begin position="1"/>
        <end position="75"/>
    </location>
</feature>
<keyword evidence="2" id="KW-0539">Nucleus</keyword>